<protein>
    <submittedName>
        <fullName evidence="2">Uncharacterized protein</fullName>
    </submittedName>
</protein>
<dbReference type="EMBL" id="AGNL01045502">
    <property type="protein sequence ID" value="EJK48726.1"/>
    <property type="molecule type" value="Genomic_DNA"/>
</dbReference>
<evidence type="ECO:0000313" key="3">
    <source>
        <dbReference type="Proteomes" id="UP000266841"/>
    </source>
</evidence>
<dbReference type="Proteomes" id="UP000266841">
    <property type="component" value="Unassembled WGS sequence"/>
</dbReference>
<evidence type="ECO:0000256" key="1">
    <source>
        <dbReference type="SAM" id="MobiDB-lite"/>
    </source>
</evidence>
<keyword evidence="3" id="KW-1185">Reference proteome</keyword>
<gene>
    <name evidence="2" type="ORF">THAOC_32452</name>
</gene>
<organism evidence="2 3">
    <name type="scientific">Thalassiosira oceanica</name>
    <name type="common">Marine diatom</name>
    <dbReference type="NCBI Taxonomy" id="159749"/>
    <lineage>
        <taxon>Eukaryota</taxon>
        <taxon>Sar</taxon>
        <taxon>Stramenopiles</taxon>
        <taxon>Ochrophyta</taxon>
        <taxon>Bacillariophyta</taxon>
        <taxon>Coscinodiscophyceae</taxon>
        <taxon>Thalassiosirophycidae</taxon>
        <taxon>Thalassiosirales</taxon>
        <taxon>Thalassiosiraceae</taxon>
        <taxon>Thalassiosira</taxon>
    </lineage>
</organism>
<dbReference type="AlphaFoldDB" id="K0RIN4"/>
<comment type="caution">
    <text evidence="2">The sequence shown here is derived from an EMBL/GenBank/DDBJ whole genome shotgun (WGS) entry which is preliminary data.</text>
</comment>
<sequence length="128" mass="14275">MFDVRPSSPLQRSAVEQNGLIPYRGRCHLPASRHVCGQEGRKKRGSSQTAAAAARKTPQWTVISAGALTCPAIRHSAVDERARVQQGQRHQPALHWPMHWPDTFILSVFLVTRYDGDGHATRSLDTLR</sequence>
<evidence type="ECO:0000313" key="2">
    <source>
        <dbReference type="EMBL" id="EJK48726.1"/>
    </source>
</evidence>
<accession>K0RIN4</accession>
<proteinExistence type="predicted"/>
<feature type="region of interest" description="Disordered" evidence="1">
    <location>
        <begin position="35"/>
        <end position="55"/>
    </location>
</feature>
<name>K0RIN4_THAOC</name>
<reference evidence="2 3" key="1">
    <citation type="journal article" date="2012" name="Genome Biol.">
        <title>Genome and low-iron response of an oceanic diatom adapted to chronic iron limitation.</title>
        <authorList>
            <person name="Lommer M."/>
            <person name="Specht M."/>
            <person name="Roy A.S."/>
            <person name="Kraemer L."/>
            <person name="Andreson R."/>
            <person name="Gutowska M.A."/>
            <person name="Wolf J."/>
            <person name="Bergner S.V."/>
            <person name="Schilhabel M.B."/>
            <person name="Klostermeier U.C."/>
            <person name="Beiko R.G."/>
            <person name="Rosenstiel P."/>
            <person name="Hippler M."/>
            <person name="Laroche J."/>
        </authorList>
    </citation>
    <scope>NUCLEOTIDE SEQUENCE [LARGE SCALE GENOMIC DNA]</scope>
    <source>
        <strain evidence="2 3">CCMP1005</strain>
    </source>
</reference>